<comment type="caution">
    <text evidence="2">The sequence shown here is derived from an EMBL/GenBank/DDBJ whole genome shotgun (WGS) entry which is preliminary data.</text>
</comment>
<name>S9RCU5_9RHOB</name>
<dbReference type="EMBL" id="APVH01000064">
    <property type="protein sequence ID" value="EPX75950.1"/>
    <property type="molecule type" value="Genomic_DNA"/>
</dbReference>
<gene>
    <name evidence="2" type="ORF">Salmuc_02346</name>
</gene>
<keyword evidence="3" id="KW-1185">Reference proteome</keyword>
<evidence type="ECO:0000313" key="2">
    <source>
        <dbReference type="EMBL" id="EPX75950.1"/>
    </source>
</evidence>
<feature type="region of interest" description="Disordered" evidence="1">
    <location>
        <begin position="89"/>
        <end position="110"/>
    </location>
</feature>
<evidence type="ECO:0000313" key="3">
    <source>
        <dbReference type="Proteomes" id="UP000015347"/>
    </source>
</evidence>
<evidence type="ECO:0008006" key="4">
    <source>
        <dbReference type="Google" id="ProtNLM"/>
    </source>
</evidence>
<evidence type="ECO:0000256" key="1">
    <source>
        <dbReference type="SAM" id="MobiDB-lite"/>
    </source>
</evidence>
<reference evidence="3" key="1">
    <citation type="journal article" date="2014" name="Stand. Genomic Sci.">
        <title>Genome sequence of the exopolysaccharide-producing Salipiger mucosus type strain (DSM 16094(T)), a moderately halophilic member of the Roseobacter clade.</title>
        <authorList>
            <person name="Riedel T."/>
            <person name="Spring S."/>
            <person name="Fiebig A."/>
            <person name="Petersen J."/>
            <person name="Kyrpides N.C."/>
            <person name="Goker M."/>
            <person name="Klenk H.P."/>
        </authorList>
    </citation>
    <scope>NUCLEOTIDE SEQUENCE [LARGE SCALE GENOMIC DNA]</scope>
    <source>
        <strain evidence="3">DSM 16094</strain>
    </source>
</reference>
<sequence length="110" mass="12009">MIPVDDIDGWRTNAFEFGALLTEAQSVVTYRVLGMAGLWPVPDTEMMRMTVEKAPAFFDGWWSAALAMTRGEPAHAVVGAFTAPLARAAQSNRRRLERRGPGTMPGVDAD</sequence>
<dbReference type="STRING" id="1123237.Salmuc_02346"/>
<accession>S9RCU5</accession>
<dbReference type="AlphaFoldDB" id="S9RCU5"/>
<proteinExistence type="predicted"/>
<dbReference type="HOGENOM" id="CLU_173343_0_0_5"/>
<dbReference type="Proteomes" id="UP000015347">
    <property type="component" value="Unassembled WGS sequence"/>
</dbReference>
<protein>
    <recommendedName>
        <fullName evidence="4">Antifreeze protein</fullName>
    </recommendedName>
</protein>
<organism evidence="2 3">
    <name type="scientific">Salipiger mucosus DSM 16094</name>
    <dbReference type="NCBI Taxonomy" id="1123237"/>
    <lineage>
        <taxon>Bacteria</taxon>
        <taxon>Pseudomonadati</taxon>
        <taxon>Pseudomonadota</taxon>
        <taxon>Alphaproteobacteria</taxon>
        <taxon>Rhodobacterales</taxon>
        <taxon>Roseobacteraceae</taxon>
        <taxon>Salipiger</taxon>
    </lineage>
</organism>
<dbReference type="RefSeq" id="WP_020042432.1">
    <property type="nucleotide sequence ID" value="NZ_KE557286.1"/>
</dbReference>